<dbReference type="Proteomes" id="UP000663844">
    <property type="component" value="Unassembled WGS sequence"/>
</dbReference>
<dbReference type="Proteomes" id="UP000663845">
    <property type="component" value="Unassembled WGS sequence"/>
</dbReference>
<sequence length="316" mass="36804">MTIYSVFLLFLSINCVYSSWITINDYSVTTWNETNADRSEILARFQVTNYPSKYIKSLNNRIDTFTCDFNCENVYFLMQQGLYGISKFFKFNSKTKQVYQTEQIQSFMIDHIQFNEKTKKLYSIIHQSTERKYLLVEIDTETLQVKEQLMDLSQYGFPMSGSYFNSKTQLFTYHAYDSNQQATVLITLDLSSKATQRFVQSKVFDFNVYGFGFVQSNKGLVALDQYNIVTPLVVIKINEKTGQPIGNVTITPDRQRIAQGYKPFSVDFENQLFYVLSSSEDLSKTFISKINIQTMEVNITAVQRKFPNDYLFVKIN</sequence>
<evidence type="ECO:0000313" key="3">
    <source>
        <dbReference type="EMBL" id="CAF3707061.1"/>
    </source>
</evidence>
<comment type="caution">
    <text evidence="2">The sequence shown here is derived from an EMBL/GenBank/DDBJ whole genome shotgun (WGS) entry which is preliminary data.</text>
</comment>
<keyword evidence="1" id="KW-0732">Signal</keyword>
<reference evidence="2" key="1">
    <citation type="submission" date="2021-02" db="EMBL/GenBank/DDBJ databases">
        <authorList>
            <person name="Nowell W R."/>
        </authorList>
    </citation>
    <scope>NUCLEOTIDE SEQUENCE</scope>
</reference>
<dbReference type="AlphaFoldDB" id="A0A815K9W8"/>
<evidence type="ECO:0000256" key="1">
    <source>
        <dbReference type="SAM" id="SignalP"/>
    </source>
</evidence>
<name>A0A815K9W8_9BILA</name>
<evidence type="ECO:0000313" key="2">
    <source>
        <dbReference type="EMBL" id="CAF1390192.1"/>
    </source>
</evidence>
<organism evidence="2 4">
    <name type="scientific">Adineta steineri</name>
    <dbReference type="NCBI Taxonomy" id="433720"/>
    <lineage>
        <taxon>Eukaryota</taxon>
        <taxon>Metazoa</taxon>
        <taxon>Spiralia</taxon>
        <taxon>Gnathifera</taxon>
        <taxon>Rotifera</taxon>
        <taxon>Eurotatoria</taxon>
        <taxon>Bdelloidea</taxon>
        <taxon>Adinetida</taxon>
        <taxon>Adinetidae</taxon>
        <taxon>Adineta</taxon>
    </lineage>
</organism>
<accession>A0A815K9W8</accession>
<dbReference type="EMBL" id="CAJOAZ010000747">
    <property type="protein sequence ID" value="CAF3707061.1"/>
    <property type="molecule type" value="Genomic_DNA"/>
</dbReference>
<protein>
    <submittedName>
        <fullName evidence="2">Uncharacterized protein</fullName>
    </submittedName>
</protein>
<gene>
    <name evidence="2" type="ORF">JYZ213_LOCUS37163</name>
    <name evidence="3" type="ORF">OXD698_LOCUS12691</name>
</gene>
<feature type="chain" id="PRO_5036228029" evidence="1">
    <location>
        <begin position="19"/>
        <end position="316"/>
    </location>
</feature>
<feature type="signal peptide" evidence="1">
    <location>
        <begin position="1"/>
        <end position="18"/>
    </location>
</feature>
<proteinExistence type="predicted"/>
<dbReference type="EMBL" id="CAJNOG010000967">
    <property type="protein sequence ID" value="CAF1390192.1"/>
    <property type="molecule type" value="Genomic_DNA"/>
</dbReference>
<evidence type="ECO:0000313" key="4">
    <source>
        <dbReference type="Proteomes" id="UP000663845"/>
    </source>
</evidence>